<dbReference type="Gene3D" id="3.40.190.10">
    <property type="entry name" value="Periplasmic binding protein-like II"/>
    <property type="match status" value="2"/>
</dbReference>
<reference evidence="3" key="1">
    <citation type="submission" date="2019-10" db="EMBL/GenBank/DDBJ databases">
        <title>Metagenomic sequencing of thiosulfate-disproportionating enrichment culture.</title>
        <authorList>
            <person name="Umezawa K."/>
            <person name="Kojima H."/>
            <person name="Fukui M."/>
        </authorList>
    </citation>
    <scope>NUCLEOTIDE SEQUENCE</scope>
    <source>
        <strain evidence="3">45J</strain>
    </source>
</reference>
<dbReference type="InterPro" id="IPR005770">
    <property type="entry name" value="PhnD"/>
</dbReference>
<dbReference type="Pfam" id="PF12974">
    <property type="entry name" value="Phosphonate-bd"/>
    <property type="match status" value="1"/>
</dbReference>
<gene>
    <name evidence="3" type="ORF">A45J_1688</name>
</gene>
<proteinExistence type="predicted"/>
<evidence type="ECO:0000256" key="1">
    <source>
        <dbReference type="ARBA" id="ARBA00022729"/>
    </source>
</evidence>
<organism evidence="3">
    <name type="scientific">hot springs metagenome</name>
    <dbReference type="NCBI Taxonomy" id="433727"/>
    <lineage>
        <taxon>unclassified sequences</taxon>
        <taxon>metagenomes</taxon>
        <taxon>ecological metagenomes</taxon>
    </lineage>
</organism>
<name>A0A5J4L4W9_9ZZZZ</name>
<dbReference type="GO" id="GO:0043190">
    <property type="term" value="C:ATP-binding cassette (ABC) transporter complex"/>
    <property type="evidence" value="ECO:0007669"/>
    <property type="project" value="InterPro"/>
</dbReference>
<dbReference type="PANTHER" id="PTHR35841:SF1">
    <property type="entry name" value="PHOSPHONATES-BINDING PERIPLASMIC PROTEIN"/>
    <property type="match status" value="1"/>
</dbReference>
<dbReference type="InterPro" id="IPR001638">
    <property type="entry name" value="Solute-binding_3/MltF_N"/>
</dbReference>
<dbReference type="SUPFAM" id="SSF53850">
    <property type="entry name" value="Periplasmic binding protein-like II"/>
    <property type="match status" value="1"/>
</dbReference>
<dbReference type="SMART" id="SM00062">
    <property type="entry name" value="PBPb"/>
    <property type="match status" value="1"/>
</dbReference>
<evidence type="ECO:0000313" key="3">
    <source>
        <dbReference type="EMBL" id="GER93930.1"/>
    </source>
</evidence>
<evidence type="ECO:0000259" key="2">
    <source>
        <dbReference type="SMART" id="SM00062"/>
    </source>
</evidence>
<feature type="domain" description="Solute-binding protein family 3/N-terminal" evidence="2">
    <location>
        <begin position="29"/>
        <end position="258"/>
    </location>
</feature>
<sequence length="286" mass="32993">MFYKFVKCSVFLFVLFFLLPETYARDKNILIFGIHPYLPASELIDRFTPLSNYLSRKTGKKIVIEVSKDYNDHIEKIGNDKIDIAFMGPVSYVKMVQKYGKKSLICRLEVNGRPTFRGVIVVSKDSKIKVLSDLKGKRFAFVDPESTMGYIVPLYLFLIDGINIRDFSSYRFLYNHHNVVLGVLAGDFDAGAVKEDIFYEYEKRGLRALAWSPDISEHVIVTNKKVSKKTIRELSKAIFQLKNSREGIKILKKIQPNLTGMVSADDKDYENLRNIYQRLIEVGYKL</sequence>
<protein>
    <submittedName>
        <fullName evidence="3">Phosphate/phosphite/phosphonate ABC transporter substrate-binding protein</fullName>
    </submittedName>
</protein>
<dbReference type="PANTHER" id="PTHR35841">
    <property type="entry name" value="PHOSPHONATES-BINDING PERIPLASMIC PROTEIN"/>
    <property type="match status" value="1"/>
</dbReference>
<dbReference type="GO" id="GO:0055085">
    <property type="term" value="P:transmembrane transport"/>
    <property type="evidence" value="ECO:0007669"/>
    <property type="project" value="InterPro"/>
</dbReference>
<accession>A0A5J4L4W9</accession>
<dbReference type="AlphaFoldDB" id="A0A5J4L4W9"/>
<dbReference type="EMBL" id="BLAB01000001">
    <property type="protein sequence ID" value="GER93930.1"/>
    <property type="molecule type" value="Genomic_DNA"/>
</dbReference>
<comment type="caution">
    <text evidence="3">The sequence shown here is derived from an EMBL/GenBank/DDBJ whole genome shotgun (WGS) entry which is preliminary data.</text>
</comment>
<dbReference type="NCBIfam" id="TIGR01098">
    <property type="entry name" value="3A0109s03R"/>
    <property type="match status" value="1"/>
</dbReference>
<keyword evidence="1" id="KW-0732">Signal</keyword>